<feature type="signal peptide" evidence="1">
    <location>
        <begin position="1"/>
        <end position="22"/>
    </location>
</feature>
<dbReference type="Pfam" id="PF11751">
    <property type="entry name" value="PorP_SprF"/>
    <property type="match status" value="1"/>
</dbReference>
<dbReference type="EMBL" id="CP000383">
    <property type="protein sequence ID" value="ABG59716.1"/>
    <property type="molecule type" value="Genomic_DNA"/>
</dbReference>
<gene>
    <name evidence="2" type="ordered locus">CHU_2462</name>
</gene>
<keyword evidence="3" id="KW-1185">Reference proteome</keyword>
<dbReference type="Proteomes" id="UP000001822">
    <property type="component" value="Chromosome"/>
</dbReference>
<dbReference type="OrthoDB" id="1186563at2"/>
<evidence type="ECO:0000313" key="2">
    <source>
        <dbReference type="EMBL" id="ABG59716.1"/>
    </source>
</evidence>
<evidence type="ECO:0000313" key="3">
    <source>
        <dbReference type="Proteomes" id="UP000001822"/>
    </source>
</evidence>
<reference evidence="2 3" key="1">
    <citation type="journal article" date="2007" name="Appl. Environ. Microbiol.">
        <title>Genome sequence of the cellulolytic gliding bacterium Cytophaga hutchinsonii.</title>
        <authorList>
            <person name="Xie G."/>
            <person name="Bruce D.C."/>
            <person name="Challacombe J.F."/>
            <person name="Chertkov O."/>
            <person name="Detter J.C."/>
            <person name="Gilna P."/>
            <person name="Han C.S."/>
            <person name="Lucas S."/>
            <person name="Misra M."/>
            <person name="Myers G.L."/>
            <person name="Richardson P."/>
            <person name="Tapia R."/>
            <person name="Thayer N."/>
            <person name="Thompson L.S."/>
            <person name="Brettin T.S."/>
            <person name="Henrissat B."/>
            <person name="Wilson D.B."/>
            <person name="McBride M.J."/>
        </authorList>
    </citation>
    <scope>NUCLEOTIDE SEQUENCE [LARGE SCALE GENOMIC DNA]</scope>
    <source>
        <strain evidence="3">ATCC 33406 / DSM 1761 / CIP 103989 / NBRC 15051 / NCIMB 9469 / D465</strain>
    </source>
</reference>
<proteinExistence type="predicted"/>
<evidence type="ECO:0008006" key="4">
    <source>
        <dbReference type="Google" id="ProtNLM"/>
    </source>
</evidence>
<accession>A0A6N4STS6</accession>
<dbReference type="NCBIfam" id="TIGR03519">
    <property type="entry name" value="T9SS_PorP_fam"/>
    <property type="match status" value="1"/>
</dbReference>
<protein>
    <recommendedName>
        <fullName evidence="4">Bacteroidetes-specific membrane protein</fullName>
    </recommendedName>
</protein>
<feature type="chain" id="PRO_5027055412" description="Bacteroidetes-specific membrane protein" evidence="1">
    <location>
        <begin position="23"/>
        <end position="338"/>
    </location>
</feature>
<dbReference type="KEGG" id="chu:CHU_2462"/>
<evidence type="ECO:0000256" key="1">
    <source>
        <dbReference type="SAM" id="SignalP"/>
    </source>
</evidence>
<keyword evidence="1" id="KW-0732">Signal</keyword>
<sequence length="338" mass="37972">MHMLKMYICLLSFFLCSIHVFAQDPQYSQSYANALYLSPAFAGAEQNTRGIFATRYQWPGIDASFISNTFSADHYIDRYKSGIGFIATSDFSTAAKLRSTEAGLIYAFQADISKKLVFRPALQLSYVNRSINFNRLTFGSQYTNDGFAGGASNETSNIPTVSYLDVSAGGLLYAKNYWIGISVNHLNTPEQTFMKGQSPLPIKGSLFGGYKFSFTPEWKKKHVNPDEEKSITPTFIYKMQGKSDQLDIGLYGQYNVLVVGFWYRGIPVKLYAPERTNHDALIFLVGFLHKGFAMGYSYDYTISKLARISGGAHELTLSYGFKTKKAKRIQKRAVCPKF</sequence>
<organism evidence="2 3">
    <name type="scientific">Cytophaga hutchinsonii (strain ATCC 33406 / DSM 1761 / CIP 103989 / NBRC 15051 / NCIMB 9469 / D465)</name>
    <dbReference type="NCBI Taxonomy" id="269798"/>
    <lineage>
        <taxon>Bacteria</taxon>
        <taxon>Pseudomonadati</taxon>
        <taxon>Bacteroidota</taxon>
        <taxon>Cytophagia</taxon>
        <taxon>Cytophagales</taxon>
        <taxon>Cytophagaceae</taxon>
        <taxon>Cytophaga</taxon>
    </lineage>
</organism>
<dbReference type="InterPro" id="IPR019861">
    <property type="entry name" value="PorP/SprF_Bacteroidetes"/>
</dbReference>
<name>A0A6N4STS6_CYTH3</name>
<dbReference type="AlphaFoldDB" id="A0A6N4STS6"/>